<organism evidence="1 2">
    <name type="scientific">Salix dunnii</name>
    <dbReference type="NCBI Taxonomy" id="1413687"/>
    <lineage>
        <taxon>Eukaryota</taxon>
        <taxon>Viridiplantae</taxon>
        <taxon>Streptophyta</taxon>
        <taxon>Embryophyta</taxon>
        <taxon>Tracheophyta</taxon>
        <taxon>Spermatophyta</taxon>
        <taxon>Magnoliopsida</taxon>
        <taxon>eudicotyledons</taxon>
        <taxon>Gunneridae</taxon>
        <taxon>Pentapetalae</taxon>
        <taxon>rosids</taxon>
        <taxon>fabids</taxon>
        <taxon>Malpighiales</taxon>
        <taxon>Salicaceae</taxon>
        <taxon>Saliceae</taxon>
        <taxon>Salix</taxon>
    </lineage>
</organism>
<name>A0A835MUY0_9ROSI</name>
<sequence>MGIMIWGNNNHGRNNNDGKLKTYLEQPRHLPRLIHLRLYLDVSKCSGLLRFGLQQFKEYRWMIKFKCSTATYNSLDDLGCMRVQVRTSDMGVAPNDIQLVT</sequence>
<dbReference type="AlphaFoldDB" id="A0A835MUY0"/>
<reference evidence="1 2" key="1">
    <citation type="submission" date="2020-10" db="EMBL/GenBank/DDBJ databases">
        <title>Plant Genome Project.</title>
        <authorList>
            <person name="Zhang R.-G."/>
        </authorList>
    </citation>
    <scope>NUCLEOTIDE SEQUENCE [LARGE SCALE GENOMIC DNA]</scope>
    <source>
        <strain evidence="1">FAFU-HL-1</strain>
        <tissue evidence="1">Leaf</tissue>
    </source>
</reference>
<dbReference type="EMBL" id="JADGMS010000007">
    <property type="protein sequence ID" value="KAF9678365.1"/>
    <property type="molecule type" value="Genomic_DNA"/>
</dbReference>
<evidence type="ECO:0000313" key="1">
    <source>
        <dbReference type="EMBL" id="KAF9678365.1"/>
    </source>
</evidence>
<dbReference type="Proteomes" id="UP000657918">
    <property type="component" value="Unassembled WGS sequence"/>
</dbReference>
<accession>A0A835MUY0</accession>
<gene>
    <name evidence="1" type="ORF">SADUNF_Sadunf07G0027400</name>
</gene>
<keyword evidence="2" id="KW-1185">Reference proteome</keyword>
<proteinExistence type="predicted"/>
<evidence type="ECO:0000313" key="2">
    <source>
        <dbReference type="Proteomes" id="UP000657918"/>
    </source>
</evidence>
<protein>
    <submittedName>
        <fullName evidence="1">Uncharacterized protein</fullName>
    </submittedName>
</protein>
<comment type="caution">
    <text evidence="1">The sequence shown here is derived from an EMBL/GenBank/DDBJ whole genome shotgun (WGS) entry which is preliminary data.</text>
</comment>